<organism evidence="2 3">
    <name type="scientific">Lysobacter firmicutimachus</name>
    <dbReference type="NCBI Taxonomy" id="1792846"/>
    <lineage>
        <taxon>Bacteria</taxon>
        <taxon>Pseudomonadati</taxon>
        <taxon>Pseudomonadota</taxon>
        <taxon>Gammaproteobacteria</taxon>
        <taxon>Lysobacterales</taxon>
        <taxon>Lysobacteraceae</taxon>
        <taxon>Lysobacter</taxon>
    </lineage>
</organism>
<dbReference type="EMBL" id="JBANDL010000002">
    <property type="protein sequence ID" value="MEI2453109.1"/>
    <property type="molecule type" value="Genomic_DNA"/>
</dbReference>
<feature type="domain" description="AAA+ ATPase" evidence="1">
    <location>
        <begin position="246"/>
        <end position="385"/>
    </location>
</feature>
<dbReference type="InterPro" id="IPR003593">
    <property type="entry name" value="AAA+_ATPase"/>
</dbReference>
<evidence type="ECO:0000313" key="3">
    <source>
        <dbReference type="Proteomes" id="UP001387215"/>
    </source>
</evidence>
<name>A0ABU8CXC8_9GAMM</name>
<comment type="caution">
    <text evidence="2">The sequence shown here is derived from an EMBL/GenBank/DDBJ whole genome shotgun (WGS) entry which is preliminary data.</text>
</comment>
<accession>A0ABU8CXC8</accession>
<evidence type="ECO:0000313" key="2">
    <source>
        <dbReference type="EMBL" id="MEI2453109.1"/>
    </source>
</evidence>
<reference evidence="2 3" key="1">
    <citation type="submission" date="2024-02" db="EMBL/GenBank/DDBJ databases">
        <title>Lysobacter Genome Sequencing and Mining.</title>
        <authorList>
            <person name="Bierman J."/>
            <person name="Walker M.C."/>
        </authorList>
    </citation>
    <scope>NUCLEOTIDE SEQUENCE [LARGE SCALE GENOMIC DNA]</scope>
    <source>
        <strain evidence="2 3">PB6250</strain>
    </source>
</reference>
<proteinExistence type="predicted"/>
<dbReference type="Gene3D" id="3.40.50.300">
    <property type="entry name" value="P-loop containing nucleotide triphosphate hydrolases"/>
    <property type="match status" value="1"/>
</dbReference>
<gene>
    <name evidence="2" type="ORF">V2J18_00300</name>
</gene>
<dbReference type="SMART" id="SM00382">
    <property type="entry name" value="AAA"/>
    <property type="match status" value="1"/>
</dbReference>
<dbReference type="GO" id="GO:0005524">
    <property type="term" value="F:ATP binding"/>
    <property type="evidence" value="ECO:0007669"/>
    <property type="project" value="UniProtKB-KW"/>
</dbReference>
<keyword evidence="3" id="KW-1185">Reference proteome</keyword>
<keyword evidence="2" id="KW-0547">Nucleotide-binding</keyword>
<keyword evidence="2" id="KW-0067">ATP-binding</keyword>
<dbReference type="RefSeq" id="WP_336130531.1">
    <property type="nucleotide sequence ID" value="NZ_JBANDL010000002.1"/>
</dbReference>
<dbReference type="Proteomes" id="UP001387215">
    <property type="component" value="Unassembled WGS sequence"/>
</dbReference>
<sequence length="1687" mass="187477">MGWHIDDLLLTAQATGAPRRLAISAKGNLQVTAAGLPADFVSRAWKQWREPHGPFDRATDGLALATLGTHQVFNSAWREVKNACSGADAALAMSRIRSNKSQSGVFDSVQVPGSASAEETVELIRRLHVLPTDLQFAHSDDENQAIAQCRRLLASGHDDEAQALWTGLLNVAKDVRLRSGTITIPNLLSLLRSQFGLRHHPDFERDWGTLLNITADHKARIETELPSGYAVPRTVERASLQAAVANNPVTVVFGESGSGKSALVKLVLDGSYPSWNQVWFGPENLQTALSAARRSTLPLTHELSHVLNATVKPQNVLVIDSAERIDASEFVVIRQLLQAILSNAGKEVEDAWRVVIVTQTQSWIESEEAILGGRKGHLVEVEALKSEAVKLALQSSPTLSWLVAHDDTIGALTNLRTLAWVIEAGAALGANAGGLASHTAIADRLWKHWTSGREDVQALMMRLAQREASFERSFALTELEPVDTATFRSRPDELPLRLNEGTNRIEFEHDLAADWARFQFLKQIWTDTPRWATLAVNPLWTNALRMLGQFLLRQPTETGTAWDVAFGRAEVARSELAGDILLDALCLDPDAERFLTERVDLLLDNNAKHFTRLLLRFHHIATVATRGEMSLNAAISLYMEAQHRSIVFGRWWPVLRFLVAQRERLVSLVSPALAKVIETWLTKTPRLLSNGTVMPFRLEMAGVALAMARTVQIEKGQGVMYLMSESSLYTAPLAGAADLPVEVGNWALELAGRRETDATVRGRIAAVQLQKAKVHAQRLKTDALYKSRHEARNQIPYSLGSMRERLPPWPLGASKKVDIDFRTACIKRNGIYFLMRAQPELAAEVLLALIIEDEPEREYRSSRSEIDLGLEFPDDAYPTAFWKSPFFAFFQLAPETALTSLIALVNFCTERWVAAVMNGRTGAPRRVTLQLADGSEKAFLGSWQVFGWPQSSDLHNGNLYCALDALERWFALRLDAGKDIATDIERILREGNSSALISVLLNVAKYRPSLLTGPLAPLLTFPDLFFWDSARVGQVGNTFIGWSFHQGGQAMFDFARDWTLAPHRCEKFLDVVVRLLLADNDVALRLQALLPTWALPGDPKEALEFKLLTAELDQANYPTVADPTTGAETRVFVCPDELSIEVQSWQTASAPTTTFLLVPEWCERRLRGGQPLTDEEAAYLFNLLQECLIGAKDEDDEVKSKCRFAAASTLITLGGAWLAENPEAQEHALELVRAGVAAIASTGEEFRGRRMGILRDELKFVAYAVMHLWLGQGDGVREWEAAVLRLLTSGDMRATAVVVGVAYANREQLGTAWWRLLRAGLFWSGLIMLAPRHGDGDGAERAWRVWLARFRRFPLRGLTANPNDLNFKRVVAGLERLDFQRRTRLYNAGDQAWRGRPKRERGCSLDSDFLGVLFDWLIEGDGSGDPDLDTRLALLIWDYDATRAKSGAEKKHGEYDSPSQNLGYDILLKLGALSIVAPAGEARAVWEPVLSHGPAAHYALRRFVLGLFLRLGKGDDPVAFERVWRAMAEYGLAANWSQYGLWFHGERLICDLLGFGNEDPLSRLNPGAALRMKDVYERWATTHLARDEECITRFCQFLTTNFGAPLRLDGLRWLAGMLRERKPSAAWHREGTGDALVELVLMALSSDAQVLSQDAQARQALVELAAALAVKNIPNALALQERIKRLR</sequence>
<protein>
    <submittedName>
        <fullName evidence="2">ATP-binding protein</fullName>
    </submittedName>
</protein>
<evidence type="ECO:0000259" key="1">
    <source>
        <dbReference type="SMART" id="SM00382"/>
    </source>
</evidence>
<dbReference type="SUPFAM" id="SSF52540">
    <property type="entry name" value="P-loop containing nucleoside triphosphate hydrolases"/>
    <property type="match status" value="1"/>
</dbReference>
<dbReference type="InterPro" id="IPR027417">
    <property type="entry name" value="P-loop_NTPase"/>
</dbReference>